<organism evidence="2 3">
    <name type="scientific">Fusarium tricinctum</name>
    <dbReference type="NCBI Taxonomy" id="61284"/>
    <lineage>
        <taxon>Eukaryota</taxon>
        <taxon>Fungi</taxon>
        <taxon>Dikarya</taxon>
        <taxon>Ascomycota</taxon>
        <taxon>Pezizomycotina</taxon>
        <taxon>Sordariomycetes</taxon>
        <taxon>Hypocreomycetidae</taxon>
        <taxon>Hypocreales</taxon>
        <taxon>Nectriaceae</taxon>
        <taxon>Fusarium</taxon>
        <taxon>Fusarium tricinctum species complex</taxon>
    </lineage>
</organism>
<evidence type="ECO:0000313" key="3">
    <source>
        <dbReference type="Proteomes" id="UP000813427"/>
    </source>
</evidence>
<evidence type="ECO:0008006" key="4">
    <source>
        <dbReference type="Google" id="ProtNLM"/>
    </source>
</evidence>
<feature type="region of interest" description="Disordered" evidence="1">
    <location>
        <begin position="1"/>
        <end position="20"/>
    </location>
</feature>
<keyword evidence="3" id="KW-1185">Reference proteome</keyword>
<dbReference type="Proteomes" id="UP000813427">
    <property type="component" value="Unassembled WGS sequence"/>
</dbReference>
<dbReference type="OrthoDB" id="4985370at2759"/>
<evidence type="ECO:0000313" key="2">
    <source>
        <dbReference type="EMBL" id="KAH7242518.1"/>
    </source>
</evidence>
<name>A0A8K0WA33_9HYPO</name>
<gene>
    <name evidence="2" type="ORF">BKA59DRAFT_233178</name>
</gene>
<sequence length="95" mass="10498">MLSSSGAANTEEASSGTEAASMSYRFWSGDDMRSLIALRNSGATWPDVYAAFPERTPEAIKQAYHKRRHAIEREMVMEAEEASNSQSNRHSGTNN</sequence>
<accession>A0A8K0WA33</accession>
<protein>
    <recommendedName>
        <fullName evidence="4">Myb-like domain-containing protein</fullName>
    </recommendedName>
</protein>
<dbReference type="AlphaFoldDB" id="A0A8K0WA33"/>
<reference evidence="2" key="1">
    <citation type="journal article" date="2021" name="Nat. Commun.">
        <title>Genetic determinants of endophytism in the Arabidopsis root mycobiome.</title>
        <authorList>
            <person name="Mesny F."/>
            <person name="Miyauchi S."/>
            <person name="Thiergart T."/>
            <person name="Pickel B."/>
            <person name="Atanasova L."/>
            <person name="Karlsson M."/>
            <person name="Huettel B."/>
            <person name="Barry K.W."/>
            <person name="Haridas S."/>
            <person name="Chen C."/>
            <person name="Bauer D."/>
            <person name="Andreopoulos W."/>
            <person name="Pangilinan J."/>
            <person name="LaButti K."/>
            <person name="Riley R."/>
            <person name="Lipzen A."/>
            <person name="Clum A."/>
            <person name="Drula E."/>
            <person name="Henrissat B."/>
            <person name="Kohler A."/>
            <person name="Grigoriev I.V."/>
            <person name="Martin F.M."/>
            <person name="Hacquard S."/>
        </authorList>
    </citation>
    <scope>NUCLEOTIDE SEQUENCE</scope>
    <source>
        <strain evidence="2">MPI-SDFR-AT-0068</strain>
    </source>
</reference>
<evidence type="ECO:0000256" key="1">
    <source>
        <dbReference type="SAM" id="MobiDB-lite"/>
    </source>
</evidence>
<comment type="caution">
    <text evidence="2">The sequence shown here is derived from an EMBL/GenBank/DDBJ whole genome shotgun (WGS) entry which is preliminary data.</text>
</comment>
<proteinExistence type="predicted"/>
<dbReference type="EMBL" id="JAGPXF010000005">
    <property type="protein sequence ID" value="KAH7242518.1"/>
    <property type="molecule type" value="Genomic_DNA"/>
</dbReference>